<evidence type="ECO:0000313" key="2">
    <source>
        <dbReference type="EMBL" id="PHU38326.1"/>
    </source>
</evidence>
<proteinExistence type="predicted"/>
<feature type="domain" description="N-acetyltransferase" evidence="1">
    <location>
        <begin position="129"/>
        <end position="264"/>
    </location>
</feature>
<dbReference type="Pfam" id="PF00583">
    <property type="entry name" value="Acetyltransf_1"/>
    <property type="match status" value="1"/>
</dbReference>
<dbReference type="GO" id="GO:0016747">
    <property type="term" value="F:acyltransferase activity, transferring groups other than amino-acyl groups"/>
    <property type="evidence" value="ECO:0007669"/>
    <property type="project" value="InterPro"/>
</dbReference>
<dbReference type="AlphaFoldDB" id="A0A2G3E4X0"/>
<evidence type="ECO:0000259" key="1">
    <source>
        <dbReference type="PROSITE" id="PS51186"/>
    </source>
</evidence>
<accession>A0A2G3E4X0</accession>
<organism evidence="2 3">
    <name type="scientific">Agathobacter ruminis</name>
    <dbReference type="NCBI Taxonomy" id="1712665"/>
    <lineage>
        <taxon>Bacteria</taxon>
        <taxon>Bacillati</taxon>
        <taxon>Bacillota</taxon>
        <taxon>Clostridia</taxon>
        <taxon>Lachnospirales</taxon>
        <taxon>Lachnospiraceae</taxon>
        <taxon>Agathobacter</taxon>
    </lineage>
</organism>
<dbReference type="Gene3D" id="3.40.630.30">
    <property type="match status" value="1"/>
</dbReference>
<dbReference type="RefSeq" id="WP_099385638.1">
    <property type="nucleotide sequence ID" value="NZ_JANSWH010000081.1"/>
</dbReference>
<protein>
    <recommendedName>
        <fullName evidence="1">N-acetyltransferase domain-containing protein</fullName>
    </recommendedName>
</protein>
<evidence type="ECO:0000313" key="3">
    <source>
        <dbReference type="Proteomes" id="UP000224563"/>
    </source>
</evidence>
<dbReference type="Proteomes" id="UP000224563">
    <property type="component" value="Unassembled WGS sequence"/>
</dbReference>
<dbReference type="InterPro" id="IPR016181">
    <property type="entry name" value="Acyl_CoA_acyltransferase"/>
</dbReference>
<dbReference type="EMBL" id="PDYG01000011">
    <property type="protein sequence ID" value="PHU38326.1"/>
    <property type="molecule type" value="Genomic_DNA"/>
</dbReference>
<dbReference type="InterPro" id="IPR000182">
    <property type="entry name" value="GNAT_dom"/>
</dbReference>
<sequence>MIETYVDERDYKLLERDRYTFFVLKRIMGGECKLLLSDHERLILCFTGHPFPVWIWTADDAAEEEMEKAYQLAKENKLLTGEYHFNIKYSLAEYFIRRAAEEGLELKIITNMFAYDCLEPVRPDTESDGGIHCCEMKDLEELVDFMDRFHKELSIDQKDISGYREDAEEFIRSGNMYLWKDEQGHNVASCKYAPDGDMASINLVFTRPEFRRRHYAENLVYQVTMKAKEAGYVPMLYTDADYVASNACYEKIGYVLRGKLCTIG</sequence>
<reference evidence="2 3" key="1">
    <citation type="submission" date="2017-10" db="EMBL/GenBank/DDBJ databases">
        <title>Resolving the taxonomy of Roseburia spp., Eubacterium rectale and Agathobacter spp. through phylogenomic analysis.</title>
        <authorList>
            <person name="Sheridan P.O."/>
            <person name="Walker A.W."/>
            <person name="Duncan S.H."/>
            <person name="Scott K.P."/>
            <person name="Toole P.W.O."/>
            <person name="Luis P."/>
            <person name="Flint H.J."/>
        </authorList>
    </citation>
    <scope>NUCLEOTIDE SEQUENCE [LARGE SCALE GENOMIC DNA]</scope>
    <source>
        <strain evidence="2 3">JK623</strain>
    </source>
</reference>
<name>A0A2G3E4X0_9FIRM</name>
<reference evidence="2 3" key="2">
    <citation type="submission" date="2017-10" db="EMBL/GenBank/DDBJ databases">
        <authorList>
            <person name="Banno H."/>
            <person name="Chua N.-H."/>
        </authorList>
    </citation>
    <scope>NUCLEOTIDE SEQUENCE [LARGE SCALE GENOMIC DNA]</scope>
    <source>
        <strain evidence="2 3">JK623</strain>
    </source>
</reference>
<dbReference type="PROSITE" id="PS51186">
    <property type="entry name" value="GNAT"/>
    <property type="match status" value="1"/>
</dbReference>
<keyword evidence="3" id="KW-1185">Reference proteome</keyword>
<gene>
    <name evidence="2" type="ORF">CSX02_03335</name>
</gene>
<dbReference type="SUPFAM" id="SSF55729">
    <property type="entry name" value="Acyl-CoA N-acyltransferases (Nat)"/>
    <property type="match status" value="1"/>
</dbReference>
<comment type="caution">
    <text evidence="2">The sequence shown here is derived from an EMBL/GenBank/DDBJ whole genome shotgun (WGS) entry which is preliminary data.</text>
</comment>